<sequence>MAKISYATLSFYFSKVKNLNPSQVGTFIGGKVEANIKANIFRNACAIRLSYAFNYSGLRISRLDGSVSSGKDRRWYLYRVEDVKKFVRRRIGGTPIKGHCAEDFKGKKGIIVFSDCCWSDATGHVDLFNGKEVEGSAYFNECGTVVLYELK</sequence>
<organism evidence="1 3">
    <name type="scientific">Prevotella fusca JCM 17724</name>
    <dbReference type="NCBI Taxonomy" id="1236517"/>
    <lineage>
        <taxon>Bacteria</taxon>
        <taxon>Pseudomonadati</taxon>
        <taxon>Bacteroidota</taxon>
        <taxon>Bacteroidia</taxon>
        <taxon>Bacteroidales</taxon>
        <taxon>Prevotellaceae</taxon>
        <taxon>Prevotella</taxon>
    </lineage>
</organism>
<evidence type="ECO:0000313" key="3">
    <source>
        <dbReference type="Proteomes" id="UP000060345"/>
    </source>
</evidence>
<evidence type="ECO:0000313" key="2">
    <source>
        <dbReference type="EMBL" id="QUB85906.1"/>
    </source>
</evidence>
<dbReference type="RefSeq" id="WP_025078722.1">
    <property type="nucleotide sequence ID" value="NZ_BAKO01000023.1"/>
</dbReference>
<protein>
    <recommendedName>
        <fullName evidence="5">Type VI secretion system amidase effector protein Tae4</fullName>
    </recommendedName>
</protein>
<dbReference type="EMBL" id="CP012075">
    <property type="protein sequence ID" value="AKU70285.1"/>
    <property type="molecule type" value="Genomic_DNA"/>
</dbReference>
<dbReference type="Gene3D" id="3.90.1720.70">
    <property type="match status" value="1"/>
</dbReference>
<dbReference type="InterPro" id="IPR025562">
    <property type="entry name" value="Tae4"/>
</dbReference>
<evidence type="ECO:0008006" key="5">
    <source>
        <dbReference type="Google" id="ProtNLM"/>
    </source>
</evidence>
<proteinExistence type="predicted"/>
<evidence type="ECO:0000313" key="1">
    <source>
        <dbReference type="EMBL" id="AKU70285.1"/>
    </source>
</evidence>
<keyword evidence="4" id="KW-1185">Reference proteome</keyword>
<dbReference type="EMBL" id="CP072369">
    <property type="protein sequence ID" value="QUB85906.1"/>
    <property type="molecule type" value="Genomic_DNA"/>
</dbReference>
<accession>A0A0K1NML7</accession>
<dbReference type="OrthoDB" id="8480759at2"/>
<dbReference type="AlphaFoldDB" id="A0A0K1NML7"/>
<name>A0A0K1NML7_9BACT</name>
<evidence type="ECO:0000313" key="4">
    <source>
        <dbReference type="Proteomes" id="UP000682005"/>
    </source>
</evidence>
<dbReference type="KEGG" id="pfus:ADJ77_10910"/>
<reference evidence="1 3" key="1">
    <citation type="submission" date="2015-07" db="EMBL/GenBank/DDBJ databases">
        <authorList>
            <person name="Noorani M."/>
        </authorList>
    </citation>
    <scope>NUCLEOTIDE SEQUENCE [LARGE SCALE GENOMIC DNA]</scope>
    <source>
        <strain evidence="1 3">W1435</strain>
    </source>
</reference>
<dbReference type="Proteomes" id="UP000682005">
    <property type="component" value="Chromosome 2"/>
</dbReference>
<dbReference type="Pfam" id="PF14113">
    <property type="entry name" value="Tae4"/>
    <property type="match status" value="1"/>
</dbReference>
<gene>
    <name evidence="1" type="ORF">ADJ77_10910</name>
    <name evidence="2" type="ORF">J5A51_01165</name>
</gene>
<dbReference type="eggNOG" id="ENOG5031AW6">
    <property type="taxonomic scope" value="Bacteria"/>
</dbReference>
<reference evidence="2 4" key="2">
    <citation type="submission" date="2021-03" db="EMBL/GenBank/DDBJ databases">
        <title>Human Oral Microbial Genomes.</title>
        <authorList>
            <person name="Johnston C.D."/>
            <person name="Chen T."/>
            <person name="Dewhirst F.E."/>
        </authorList>
    </citation>
    <scope>NUCLEOTIDE SEQUENCE [LARGE SCALE GENOMIC DNA]</scope>
    <source>
        <strain evidence="2 4">W1435</strain>
    </source>
</reference>
<dbReference type="Proteomes" id="UP000060345">
    <property type="component" value="Chromosome 2"/>
</dbReference>